<dbReference type="Gene3D" id="3.40.430.10">
    <property type="entry name" value="Dihydrofolate Reductase, subunit A"/>
    <property type="match status" value="1"/>
</dbReference>
<dbReference type="Pfam" id="PF01872">
    <property type="entry name" value="RibD_C"/>
    <property type="match status" value="1"/>
</dbReference>
<proteinExistence type="predicted"/>
<feature type="domain" description="Bacterial bifunctional deaminase-reductase C-terminal" evidence="1">
    <location>
        <begin position="17"/>
        <end position="187"/>
    </location>
</feature>
<dbReference type="SUPFAM" id="SSF53597">
    <property type="entry name" value="Dihydrofolate reductase-like"/>
    <property type="match status" value="1"/>
</dbReference>
<organism evidence="2 3">
    <name type="scientific">Shewanella youngdeokensis</name>
    <dbReference type="NCBI Taxonomy" id="2999068"/>
    <lineage>
        <taxon>Bacteria</taxon>
        <taxon>Pseudomonadati</taxon>
        <taxon>Pseudomonadota</taxon>
        <taxon>Gammaproteobacteria</taxon>
        <taxon>Alteromonadales</taxon>
        <taxon>Shewanellaceae</taxon>
        <taxon>Shewanella</taxon>
    </lineage>
</organism>
<dbReference type="PANTHER" id="PTHR38011:SF11">
    <property type="entry name" value="2,5-DIAMINO-6-RIBOSYLAMINO-4(3H)-PYRIMIDINONE 5'-PHOSPHATE REDUCTASE"/>
    <property type="match status" value="1"/>
</dbReference>
<dbReference type="InterPro" id="IPR024072">
    <property type="entry name" value="DHFR-like_dom_sf"/>
</dbReference>
<protein>
    <submittedName>
        <fullName evidence="2">Dihydrofolate reductase family protein</fullName>
    </submittedName>
</protein>
<dbReference type="EMBL" id="CP136522">
    <property type="protein sequence ID" value="WOT04221.1"/>
    <property type="molecule type" value="Genomic_DNA"/>
</dbReference>
<dbReference type="Proteomes" id="UP001529491">
    <property type="component" value="Chromosome"/>
</dbReference>
<sequence length="196" mass="21593">MNTTGQHGNILKCSVYIATSLDGYIATVDGEVDWLHTCGNLDADMGSEDMGFYAYINSVDCMIMGRKCMETISAMDLSPEQWVYGNMPIIVLSNTLKQPPENMQGKVEMYAGGIEDLLHILAKRGLKHAYIDGGATITSFINLKLINEMVITKAPILLGDGIALFGKIQGHVKLINAETKAYKNDFVQVKYDVTYL</sequence>
<gene>
    <name evidence="2" type="ORF">RGE70_12875</name>
</gene>
<keyword evidence="3" id="KW-1185">Reference proteome</keyword>
<dbReference type="InterPro" id="IPR050765">
    <property type="entry name" value="Riboflavin_Biosynth_HTPR"/>
</dbReference>
<dbReference type="RefSeq" id="WP_310471850.1">
    <property type="nucleotide sequence ID" value="NZ_CP136522.1"/>
</dbReference>
<evidence type="ECO:0000313" key="2">
    <source>
        <dbReference type="EMBL" id="WOT04221.1"/>
    </source>
</evidence>
<evidence type="ECO:0000259" key="1">
    <source>
        <dbReference type="Pfam" id="PF01872"/>
    </source>
</evidence>
<name>A0ABZ0JVF2_9GAMM</name>
<dbReference type="PANTHER" id="PTHR38011">
    <property type="entry name" value="DIHYDROFOLATE REDUCTASE FAMILY PROTEIN (AFU_ORTHOLOGUE AFUA_8G06820)"/>
    <property type="match status" value="1"/>
</dbReference>
<evidence type="ECO:0000313" key="3">
    <source>
        <dbReference type="Proteomes" id="UP001529491"/>
    </source>
</evidence>
<dbReference type="InterPro" id="IPR002734">
    <property type="entry name" value="RibDG_C"/>
</dbReference>
<accession>A0ABZ0JVF2</accession>
<reference evidence="2 3" key="1">
    <citation type="submission" date="2023-10" db="EMBL/GenBank/DDBJ databases">
        <title>Complete genome sequence of Shewanella sp. DAU334.</title>
        <authorList>
            <person name="Lee Y.-S."/>
            <person name="Jeong H.-R."/>
            <person name="Hwang E.-J."/>
            <person name="Choi Y.-L."/>
            <person name="Kim G.-D."/>
        </authorList>
    </citation>
    <scope>NUCLEOTIDE SEQUENCE [LARGE SCALE GENOMIC DNA]</scope>
    <source>
        <strain evidence="2 3">DAU334</strain>
    </source>
</reference>